<accession>A0ABU0J554</accession>
<dbReference type="SUPFAM" id="SSF55190">
    <property type="entry name" value="Arginyl-tRNA synthetase (ArgRS), N-terminal 'additional' domain"/>
    <property type="match status" value="1"/>
</dbReference>
<dbReference type="PANTHER" id="PTHR11956">
    <property type="entry name" value="ARGINYL-TRNA SYNTHETASE"/>
    <property type="match status" value="1"/>
</dbReference>
<dbReference type="Gene3D" id="3.40.50.620">
    <property type="entry name" value="HUPs"/>
    <property type="match status" value="1"/>
</dbReference>
<dbReference type="SMART" id="SM00836">
    <property type="entry name" value="DALR_1"/>
    <property type="match status" value="1"/>
</dbReference>
<feature type="domain" description="DALR anticodon binding" evidence="9">
    <location>
        <begin position="236"/>
        <end position="366"/>
    </location>
</feature>
<dbReference type="Gene3D" id="3.30.1360.70">
    <property type="entry name" value="Arginyl tRNA synthetase N-terminal domain"/>
    <property type="match status" value="1"/>
</dbReference>
<name>A0ABU0J554_9HYPH</name>
<dbReference type="PANTHER" id="PTHR11956:SF5">
    <property type="entry name" value="ARGININE--TRNA LIGASE, CYTOPLASMIC"/>
    <property type="match status" value="1"/>
</dbReference>
<feature type="domain" description="Arginyl tRNA synthetase N-terminal" evidence="10">
    <location>
        <begin position="5"/>
        <end position="91"/>
    </location>
</feature>
<keyword evidence="5" id="KW-0067">ATP-binding</keyword>
<evidence type="ECO:0000259" key="9">
    <source>
        <dbReference type="SMART" id="SM00836"/>
    </source>
</evidence>
<gene>
    <name evidence="11" type="ORF">QO011_001765</name>
</gene>
<dbReference type="Pfam" id="PF05746">
    <property type="entry name" value="DALR_1"/>
    <property type="match status" value="1"/>
</dbReference>
<evidence type="ECO:0000259" key="10">
    <source>
        <dbReference type="SMART" id="SM01016"/>
    </source>
</evidence>
<evidence type="ECO:0000256" key="3">
    <source>
        <dbReference type="ARBA" id="ARBA00022598"/>
    </source>
</evidence>
<comment type="catalytic activity">
    <reaction evidence="8">
        <text>tRNA(Arg) + L-arginine + ATP = L-arginyl-tRNA(Arg) + AMP + diphosphate</text>
        <dbReference type="Rhea" id="RHEA:20301"/>
        <dbReference type="Rhea" id="RHEA-COMP:9658"/>
        <dbReference type="Rhea" id="RHEA-COMP:9673"/>
        <dbReference type="ChEBI" id="CHEBI:30616"/>
        <dbReference type="ChEBI" id="CHEBI:32682"/>
        <dbReference type="ChEBI" id="CHEBI:33019"/>
        <dbReference type="ChEBI" id="CHEBI:78442"/>
        <dbReference type="ChEBI" id="CHEBI:78513"/>
        <dbReference type="ChEBI" id="CHEBI:456215"/>
        <dbReference type="EC" id="6.1.1.19"/>
    </reaction>
</comment>
<evidence type="ECO:0000313" key="11">
    <source>
        <dbReference type="EMBL" id="MDQ0468765.1"/>
    </source>
</evidence>
<dbReference type="InterPro" id="IPR008909">
    <property type="entry name" value="DALR_anticod-bd"/>
</dbReference>
<proteinExistence type="inferred from homology"/>
<sequence length="367" mass="38668">MDVFALFEAHVRAALAAEGAITGVADPAGITVETAREPGRGDLTTTAAMAFAAASGLPPRDLAERLAARLARLPGVTRAEAAGPGFVNLSLAPAVWADVLAAILATGNAYGRSAAAPGGAARVGRVEPEAIGLLDPDHGRQAVLADALAGLLEAAGRVVRRVPMVDGPRKARTCGPVRVLSRGRPLGGVPSFGALAEEAGWDAVRFAMLSVPDEAPLALDLAALVDLSWDNPLFRVHYAHARCRSAFRAARETAAGLADRDALRSADFALLVDERETMLLKRLARYPRLIGEAAAVHRPHRVAFYLGELADDFHAYWNWGRNTPDLRFIRDESGSLTRARLALVLGVETVLASGLALLGVSAPDELR</sequence>
<keyword evidence="6" id="KW-0030">Aminoacyl-tRNA synthetase</keyword>
<dbReference type="Gene3D" id="1.10.730.10">
    <property type="entry name" value="Isoleucyl-tRNA Synthetase, Domain 1"/>
    <property type="match status" value="1"/>
</dbReference>
<dbReference type="SMART" id="SM01016">
    <property type="entry name" value="Arg_tRNA_synt_N"/>
    <property type="match status" value="1"/>
</dbReference>
<evidence type="ECO:0000313" key="12">
    <source>
        <dbReference type="Proteomes" id="UP001242480"/>
    </source>
</evidence>
<protein>
    <recommendedName>
        <fullName evidence="2">arginine--tRNA ligase</fullName>
        <ecNumber evidence="2">6.1.1.19</ecNumber>
    </recommendedName>
    <alternativeName>
        <fullName evidence="7">Arginyl-tRNA synthetase</fullName>
    </alternativeName>
</protein>
<evidence type="ECO:0000256" key="8">
    <source>
        <dbReference type="ARBA" id="ARBA00049339"/>
    </source>
</evidence>
<reference evidence="11 12" key="1">
    <citation type="submission" date="2023-07" db="EMBL/GenBank/DDBJ databases">
        <title>Genomic Encyclopedia of Type Strains, Phase IV (KMG-IV): sequencing the most valuable type-strain genomes for metagenomic binning, comparative biology and taxonomic classification.</title>
        <authorList>
            <person name="Goeker M."/>
        </authorList>
    </citation>
    <scope>NUCLEOTIDE SEQUENCE [LARGE SCALE GENOMIC DNA]</scope>
    <source>
        <strain evidence="11 12">DSM 19619</strain>
    </source>
</reference>
<dbReference type="EC" id="6.1.1.19" evidence="2"/>
<organism evidence="11 12">
    <name type="scientific">Labrys wisconsinensis</name>
    <dbReference type="NCBI Taxonomy" id="425677"/>
    <lineage>
        <taxon>Bacteria</taxon>
        <taxon>Pseudomonadati</taxon>
        <taxon>Pseudomonadota</taxon>
        <taxon>Alphaproteobacteria</taxon>
        <taxon>Hyphomicrobiales</taxon>
        <taxon>Xanthobacteraceae</taxon>
        <taxon>Labrys</taxon>
    </lineage>
</organism>
<comment type="similarity">
    <text evidence="1">Belongs to the class-I aminoacyl-tRNA synthetase family.</text>
</comment>
<dbReference type="EMBL" id="JAUSVX010000002">
    <property type="protein sequence ID" value="MDQ0468765.1"/>
    <property type="molecule type" value="Genomic_DNA"/>
</dbReference>
<dbReference type="InterPro" id="IPR005148">
    <property type="entry name" value="Arg-tRNA-synth_N"/>
</dbReference>
<keyword evidence="12" id="KW-1185">Reference proteome</keyword>
<dbReference type="InterPro" id="IPR001278">
    <property type="entry name" value="Arg-tRNA-ligase"/>
</dbReference>
<evidence type="ECO:0000256" key="5">
    <source>
        <dbReference type="ARBA" id="ARBA00022840"/>
    </source>
</evidence>
<evidence type="ECO:0000256" key="7">
    <source>
        <dbReference type="ARBA" id="ARBA00033033"/>
    </source>
</evidence>
<evidence type="ECO:0000256" key="2">
    <source>
        <dbReference type="ARBA" id="ARBA00012837"/>
    </source>
</evidence>
<dbReference type="InterPro" id="IPR009080">
    <property type="entry name" value="tRNAsynth_Ia_anticodon-bd"/>
</dbReference>
<dbReference type="SUPFAM" id="SSF47323">
    <property type="entry name" value="Anticodon-binding domain of a subclass of class I aminoacyl-tRNA synthetases"/>
    <property type="match status" value="1"/>
</dbReference>
<dbReference type="RefSeq" id="WP_307270404.1">
    <property type="nucleotide sequence ID" value="NZ_JAUSVX010000002.1"/>
</dbReference>
<comment type="caution">
    <text evidence="11">The sequence shown here is derived from an EMBL/GenBank/DDBJ whole genome shotgun (WGS) entry which is preliminary data.</text>
</comment>
<keyword evidence="4" id="KW-0547">Nucleotide-binding</keyword>
<dbReference type="InterPro" id="IPR014729">
    <property type="entry name" value="Rossmann-like_a/b/a_fold"/>
</dbReference>
<evidence type="ECO:0000256" key="4">
    <source>
        <dbReference type="ARBA" id="ARBA00022741"/>
    </source>
</evidence>
<evidence type="ECO:0000256" key="1">
    <source>
        <dbReference type="ARBA" id="ARBA00005594"/>
    </source>
</evidence>
<dbReference type="Proteomes" id="UP001242480">
    <property type="component" value="Unassembled WGS sequence"/>
</dbReference>
<evidence type="ECO:0000256" key="6">
    <source>
        <dbReference type="ARBA" id="ARBA00023146"/>
    </source>
</evidence>
<dbReference type="Pfam" id="PF03485">
    <property type="entry name" value="Arg_tRNA_synt_N"/>
    <property type="match status" value="1"/>
</dbReference>
<keyword evidence="3" id="KW-0436">Ligase</keyword>
<dbReference type="InterPro" id="IPR036695">
    <property type="entry name" value="Arg-tRNA-synth_N_sf"/>
</dbReference>